<reference evidence="2" key="1">
    <citation type="submission" date="2016-03" db="EMBL/GenBank/DDBJ databases">
        <title>Mechanisms controlling the formation of the plant cell surface in tip-growing cells are functionally conserved among land plants.</title>
        <authorList>
            <person name="Honkanen S."/>
            <person name="Jones V.A."/>
            <person name="Morieri G."/>
            <person name="Champion C."/>
            <person name="Hetherington A.J."/>
            <person name="Kelly S."/>
            <person name="Saint-Marcoux D."/>
            <person name="Proust H."/>
            <person name="Prescott H."/>
            <person name="Dolan L."/>
        </authorList>
    </citation>
    <scope>NUCLEOTIDE SEQUENCE [LARGE SCALE GENOMIC DNA]</scope>
    <source>
        <tissue evidence="2">Whole gametophyte</tissue>
    </source>
</reference>
<dbReference type="AlphaFoldDB" id="A0A176WQ22"/>
<sequence length="145" mass="15917">MSSTGHRYRSKVPRSREFVYRGVGVGVGIITSLSRRGRGAAAQLRPSKRPTTSSSYLSALASPGARPPVAREEQYQHQYQEEEEEEEGEEEAALRIPRISSGFPACRSAECLAVADGGRVKNLSPCRHWPCAQRCRIVAEATLSD</sequence>
<evidence type="ECO:0000256" key="1">
    <source>
        <dbReference type="SAM" id="MobiDB-lite"/>
    </source>
</evidence>
<name>A0A176WQ22_MARPO</name>
<comment type="caution">
    <text evidence="2">The sequence shown here is derived from an EMBL/GenBank/DDBJ whole genome shotgun (WGS) entry which is preliminary data.</text>
</comment>
<proteinExistence type="predicted"/>
<organism evidence="2 3">
    <name type="scientific">Marchantia polymorpha subsp. ruderalis</name>
    <dbReference type="NCBI Taxonomy" id="1480154"/>
    <lineage>
        <taxon>Eukaryota</taxon>
        <taxon>Viridiplantae</taxon>
        <taxon>Streptophyta</taxon>
        <taxon>Embryophyta</taxon>
        <taxon>Marchantiophyta</taxon>
        <taxon>Marchantiopsida</taxon>
        <taxon>Marchantiidae</taxon>
        <taxon>Marchantiales</taxon>
        <taxon>Marchantiaceae</taxon>
        <taxon>Marchantia</taxon>
    </lineage>
</organism>
<feature type="region of interest" description="Disordered" evidence="1">
    <location>
        <begin position="38"/>
        <end position="92"/>
    </location>
</feature>
<feature type="compositionally biased region" description="Acidic residues" evidence="1">
    <location>
        <begin position="81"/>
        <end position="91"/>
    </location>
</feature>
<accession>A0A176WQ22</accession>
<evidence type="ECO:0000313" key="3">
    <source>
        <dbReference type="Proteomes" id="UP000077202"/>
    </source>
</evidence>
<keyword evidence="3" id="KW-1185">Reference proteome</keyword>
<dbReference type="EMBL" id="LVLJ01000228">
    <property type="protein sequence ID" value="OAE35199.1"/>
    <property type="molecule type" value="Genomic_DNA"/>
</dbReference>
<gene>
    <name evidence="2" type="ORF">AXG93_1550s1050</name>
</gene>
<protein>
    <submittedName>
        <fullName evidence="2">Uncharacterized protein</fullName>
    </submittedName>
</protein>
<evidence type="ECO:0000313" key="2">
    <source>
        <dbReference type="EMBL" id="OAE35199.1"/>
    </source>
</evidence>
<dbReference type="Proteomes" id="UP000077202">
    <property type="component" value="Unassembled WGS sequence"/>
</dbReference>
<feature type="compositionally biased region" description="Low complexity" evidence="1">
    <location>
        <begin position="50"/>
        <end position="63"/>
    </location>
</feature>